<dbReference type="SUPFAM" id="SSF117281">
    <property type="entry name" value="Kelch motif"/>
    <property type="match status" value="1"/>
</dbReference>
<dbReference type="PROSITE" id="PS51257">
    <property type="entry name" value="PROKAR_LIPOPROTEIN"/>
    <property type="match status" value="1"/>
</dbReference>
<reference evidence="1 2" key="1">
    <citation type="submission" date="2020-08" db="EMBL/GenBank/DDBJ databases">
        <title>Genomic Encyclopedia of Type Strains, Phase IV (KMG-IV): sequencing the most valuable type-strain genomes for metagenomic binning, comparative biology and taxonomic classification.</title>
        <authorList>
            <person name="Goeker M."/>
        </authorList>
    </citation>
    <scope>NUCLEOTIDE SEQUENCE [LARGE SCALE GENOMIC DNA]</scope>
    <source>
        <strain evidence="1 2">DSM 102044</strain>
    </source>
</reference>
<keyword evidence="2" id="KW-1185">Reference proteome</keyword>
<evidence type="ECO:0000313" key="1">
    <source>
        <dbReference type="EMBL" id="MBB6328205.1"/>
    </source>
</evidence>
<dbReference type="RefSeq" id="WP_184496977.1">
    <property type="nucleotide sequence ID" value="NZ_JACIJO010000003.1"/>
</dbReference>
<evidence type="ECO:0008006" key="3">
    <source>
        <dbReference type="Google" id="ProtNLM"/>
    </source>
</evidence>
<gene>
    <name evidence="1" type="ORF">FHS59_003848</name>
</gene>
<comment type="caution">
    <text evidence="1">The sequence shown here is derived from an EMBL/GenBank/DDBJ whole genome shotgun (WGS) entry which is preliminary data.</text>
</comment>
<protein>
    <recommendedName>
        <fullName evidence="3">IPT/TIG domain-containing protein</fullName>
    </recommendedName>
</protein>
<sequence length="597" mass="69300">MRKSIYSIATAVVFFLIGCQHEETVSPRNYPFIQSIDVNSIDETGAIVEFEVLKEGKIAIESYGVEFLEESVFQQYNLPKEYLVIETQGAPGQELISYKLKYDLKPKVEYLVKPFVRSGNTTIYGESIQFYSKGVNAPIISDVSINEISGSTQFKITGDYFSSVKDQNLIEIPFIEEYFNIEIISSTHQELTVELTRNSRPMTTLGDAYDLKLTVMGKSVTLPEHFTFGYPKIETINTLAAHVGQEILITIDREYEGNLILSINDYPTGNYQLIELEKINPTTYKGTVSNYLAGSFDLKLVGNDFIYVYPQKFEIKESWKFITDSFQHVSWPSYQMIPAGNKLVFWRNDLSTNYYYDPLSNGITELPAFPGAKEERNGVYLLGTSKSELFVGFGYKILESSVQPYLDLWKLDLNTLQWKRMDDLPLGHSFLHRFFEYQNNIIAVSNLEKKYLQLDPISGFWKKLSFDVPEFVKSNIRMWAQQDYIYYFQERTSYLVLWRFRLGEQPELFGEFPTLNSRELIGLKIIGNEFYLSNHSDNYSIDLLTKKVSRYQTIFFNNNDFPIEKMWGLIPGKPYTFPLSSRFDSYDFRMYQLNLEN</sequence>
<name>A0A841N0J1_9BACT</name>
<dbReference type="Gene3D" id="2.120.10.80">
    <property type="entry name" value="Kelch-type beta propeller"/>
    <property type="match status" value="1"/>
</dbReference>
<dbReference type="Proteomes" id="UP000588604">
    <property type="component" value="Unassembled WGS sequence"/>
</dbReference>
<dbReference type="AlphaFoldDB" id="A0A841N0J1"/>
<dbReference type="InterPro" id="IPR015915">
    <property type="entry name" value="Kelch-typ_b-propeller"/>
</dbReference>
<dbReference type="EMBL" id="JACIJO010000003">
    <property type="protein sequence ID" value="MBB6328205.1"/>
    <property type="molecule type" value="Genomic_DNA"/>
</dbReference>
<evidence type="ECO:0000313" key="2">
    <source>
        <dbReference type="Proteomes" id="UP000588604"/>
    </source>
</evidence>
<accession>A0A841N0J1</accession>
<organism evidence="1 2">
    <name type="scientific">Algoriphagus iocasae</name>
    <dbReference type="NCBI Taxonomy" id="1836499"/>
    <lineage>
        <taxon>Bacteria</taxon>
        <taxon>Pseudomonadati</taxon>
        <taxon>Bacteroidota</taxon>
        <taxon>Cytophagia</taxon>
        <taxon>Cytophagales</taxon>
        <taxon>Cyclobacteriaceae</taxon>
        <taxon>Algoriphagus</taxon>
    </lineage>
</organism>
<proteinExistence type="predicted"/>